<dbReference type="Proteomes" id="UP000232638">
    <property type="component" value="Chromosome"/>
</dbReference>
<proteinExistence type="predicted"/>
<feature type="transmembrane region" description="Helical" evidence="2">
    <location>
        <begin position="27"/>
        <end position="46"/>
    </location>
</feature>
<sequence>MVNLLIAPALLWSLVLARRRLSYRCKAVLFILCLWGLAINALTMVGPVANAKAVIILNVLLSVLFLSPRAGWSSRRSPPAATHHPDPRVPTARTSSCAVATGPCCGPTPV</sequence>
<feature type="transmembrane region" description="Helical" evidence="2">
    <location>
        <begin position="53"/>
        <end position="72"/>
    </location>
</feature>
<evidence type="ECO:0000256" key="2">
    <source>
        <dbReference type="SAM" id="Phobius"/>
    </source>
</evidence>
<keyword evidence="2" id="KW-0812">Transmembrane</keyword>
<dbReference type="KEGG" id="tsy:THSYN_10475"/>
<protein>
    <submittedName>
        <fullName evidence="3">Uncharacterized protein</fullName>
    </submittedName>
</protein>
<reference evidence="3 4" key="1">
    <citation type="submission" date="2017-03" db="EMBL/GenBank/DDBJ databases">
        <title>Complete genome sequence of Candidatus 'Thiodictyon syntrophicum' sp. nov. strain Cad16T, a photolithoautotroph purple sulfur bacterium isolated from an alpine meromictic lake.</title>
        <authorList>
            <person name="Luedin S.M."/>
            <person name="Pothier J.F."/>
            <person name="Danza F."/>
            <person name="Storelli N."/>
            <person name="Wittwer M."/>
            <person name="Tonolla M."/>
        </authorList>
    </citation>
    <scope>NUCLEOTIDE SEQUENCE [LARGE SCALE GENOMIC DNA]</scope>
    <source>
        <strain evidence="3 4">Cad16T</strain>
    </source>
</reference>
<name>A0A2K8U6Y7_9GAMM</name>
<evidence type="ECO:0000313" key="3">
    <source>
        <dbReference type="EMBL" id="AUB81333.1"/>
    </source>
</evidence>
<organism evidence="3 4">
    <name type="scientific">Candidatus Thiodictyon syntrophicum</name>
    <dbReference type="NCBI Taxonomy" id="1166950"/>
    <lineage>
        <taxon>Bacteria</taxon>
        <taxon>Pseudomonadati</taxon>
        <taxon>Pseudomonadota</taxon>
        <taxon>Gammaproteobacteria</taxon>
        <taxon>Chromatiales</taxon>
        <taxon>Chromatiaceae</taxon>
        <taxon>Thiodictyon</taxon>
    </lineage>
</organism>
<keyword evidence="2" id="KW-1133">Transmembrane helix</keyword>
<dbReference type="EMBL" id="CP020370">
    <property type="protein sequence ID" value="AUB81333.1"/>
    <property type="molecule type" value="Genomic_DNA"/>
</dbReference>
<accession>A0A2K8U6Y7</accession>
<keyword evidence="2" id="KW-0472">Membrane</keyword>
<keyword evidence="4" id="KW-1185">Reference proteome</keyword>
<dbReference type="AlphaFoldDB" id="A0A2K8U6Y7"/>
<dbReference type="RefSeq" id="WP_100919106.1">
    <property type="nucleotide sequence ID" value="NZ_CP020370.1"/>
</dbReference>
<evidence type="ECO:0000313" key="4">
    <source>
        <dbReference type="Proteomes" id="UP000232638"/>
    </source>
</evidence>
<feature type="region of interest" description="Disordered" evidence="1">
    <location>
        <begin position="70"/>
        <end position="99"/>
    </location>
</feature>
<evidence type="ECO:0000256" key="1">
    <source>
        <dbReference type="SAM" id="MobiDB-lite"/>
    </source>
</evidence>
<gene>
    <name evidence="3" type="ORF">THSYN_10475</name>
</gene>